<dbReference type="Proteomes" id="UP000000663">
    <property type="component" value="Chromosome"/>
</dbReference>
<dbReference type="Pfam" id="PF01568">
    <property type="entry name" value="Molydop_binding"/>
    <property type="match status" value="1"/>
</dbReference>
<sequence>MTNSIEVNLISGRTVWQGVAIEGHKHDDGYIKACGICELDVADMKKLHVFPGQTVKVTSAYGTVIVRAVKATQGPHPGLAFIPMGPWANQVISTEMYSTGMPSFKGVKVTIEPAPGETVENGIKLLQKMTLIQKQEG</sequence>
<proteinExistence type="predicted"/>
<dbReference type="SUPFAM" id="SSF50692">
    <property type="entry name" value="ADC-like"/>
    <property type="match status" value="1"/>
</dbReference>
<dbReference type="EC" id="1.2.99.5" evidence="2"/>
<dbReference type="KEGG" id="rci:RRC260"/>
<dbReference type="EMBL" id="AM114193">
    <property type="protein sequence ID" value="CAJ37999.1"/>
    <property type="molecule type" value="Genomic_DNA"/>
</dbReference>
<dbReference type="OrthoDB" id="116806at2157"/>
<keyword evidence="3" id="KW-1185">Reference proteome</keyword>
<dbReference type="PIRSF" id="PIRSF015873">
    <property type="entry name" value="FwdD"/>
    <property type="match status" value="1"/>
</dbReference>
<dbReference type="GO" id="GO:0043546">
    <property type="term" value="F:molybdopterin cofactor binding"/>
    <property type="evidence" value="ECO:0007669"/>
    <property type="project" value="InterPro"/>
</dbReference>
<dbReference type="GeneID" id="5143852"/>
<dbReference type="RefSeq" id="WP_012034596.1">
    <property type="nucleotide sequence ID" value="NC_009464.1"/>
</dbReference>
<dbReference type="InterPro" id="IPR006657">
    <property type="entry name" value="MoPterin_dinucl-bd_dom"/>
</dbReference>
<dbReference type="STRING" id="351160.RRC260"/>
<dbReference type="eggNOG" id="arCOG02674">
    <property type="taxonomic scope" value="Archaea"/>
</dbReference>
<accession>Q0W0U4</accession>
<gene>
    <name evidence="2" type="primary">fwdD-2</name>
    <name evidence="2" type="ORF">RRC260</name>
</gene>
<protein>
    <submittedName>
        <fullName evidence="2">Tungsten formylmethanofuran dehydrogenase,subunit D</fullName>
        <ecNumber evidence="2">1.2.99.5</ecNumber>
    </submittedName>
</protein>
<feature type="domain" description="Molybdopterin dinucleotide-binding" evidence="1">
    <location>
        <begin position="8"/>
        <end position="107"/>
    </location>
</feature>
<reference evidence="2 3" key="1">
    <citation type="journal article" date="2006" name="Science">
        <title>Genome of rice cluster I archaea -- the key methane producers in the rice rhizosphere.</title>
        <authorList>
            <person name="Erkel C."/>
            <person name="Kube M."/>
            <person name="Reinhardt R."/>
            <person name="Liesack W."/>
        </authorList>
    </citation>
    <scope>NUCLEOTIDE SEQUENCE [LARGE SCALE GENOMIC DNA]</scope>
    <source>
        <strain evidence="3">DSM 22066 / NBRC 105507 / MRE50</strain>
    </source>
</reference>
<dbReference type="Gene3D" id="2.40.40.20">
    <property type="match status" value="1"/>
</dbReference>
<dbReference type="InterPro" id="IPR012040">
    <property type="entry name" value="Formylmethanofuran_DH_dsu"/>
</dbReference>
<dbReference type="AlphaFoldDB" id="Q0W0U4"/>
<organism evidence="2 3">
    <name type="scientific">Methanocella arvoryzae (strain DSM 22066 / NBRC 105507 / MRE50)</name>
    <dbReference type="NCBI Taxonomy" id="351160"/>
    <lineage>
        <taxon>Archaea</taxon>
        <taxon>Methanobacteriati</taxon>
        <taxon>Methanobacteriota</taxon>
        <taxon>Stenosarchaea group</taxon>
        <taxon>Methanomicrobia</taxon>
        <taxon>Methanocellales</taxon>
        <taxon>Methanocellaceae</taxon>
        <taxon>Methanocella</taxon>
    </lineage>
</organism>
<evidence type="ECO:0000313" key="2">
    <source>
        <dbReference type="EMBL" id="CAJ37999.1"/>
    </source>
</evidence>
<dbReference type="InterPro" id="IPR009010">
    <property type="entry name" value="Asp_de-COase-like_dom_sf"/>
</dbReference>
<evidence type="ECO:0000259" key="1">
    <source>
        <dbReference type="Pfam" id="PF01568"/>
    </source>
</evidence>
<dbReference type="GO" id="GO:0016491">
    <property type="term" value="F:oxidoreductase activity"/>
    <property type="evidence" value="ECO:0007669"/>
    <property type="project" value="UniProtKB-KW"/>
</dbReference>
<keyword evidence="2" id="KW-0560">Oxidoreductase</keyword>
<evidence type="ECO:0000313" key="3">
    <source>
        <dbReference type="Proteomes" id="UP000000663"/>
    </source>
</evidence>
<name>Q0W0U4_METAR</name>